<sequence>MKRFAILAALTLSAFSLHAEEKKEEKPSSYIFVLEVLVNKVFNKETKQEEVVPITPLKMDDTVNSLKKRLKDNGTFDASITVKGNRIEIQIPKPISPDEAKHLKALFTTSAILTLHKRDPRHNPVLAEKVFKGEEIVPGARAYEYPQTDPKTGKAIESSYVLVKRRAAISAKDIKHANPNYATGTEVQITLTDDGTKKMETFTKSLKQGEDHIVCIFDGKVMIDAVLNAEKLSKIFVISGLDSLEECEQFSRALRNSLPNKIDIIEFKSVTQ</sequence>
<dbReference type="InterPro" id="IPR054384">
    <property type="entry name" value="SecDF_P1_head"/>
</dbReference>
<feature type="chain" id="PRO_5012748359" description="SecDF P1 head subdomain domain-containing protein" evidence="1">
    <location>
        <begin position="20"/>
        <end position="272"/>
    </location>
</feature>
<keyword evidence="1" id="KW-0732">Signal</keyword>
<evidence type="ECO:0000313" key="3">
    <source>
        <dbReference type="EMBL" id="SHJ66478.1"/>
    </source>
</evidence>
<dbReference type="Gene3D" id="3.30.70.3400">
    <property type="match status" value="1"/>
</dbReference>
<feature type="domain" description="SecDF P1 head subdomain" evidence="2">
    <location>
        <begin position="158"/>
        <end position="258"/>
    </location>
</feature>
<feature type="signal peptide" evidence="1">
    <location>
        <begin position="1"/>
        <end position="19"/>
    </location>
</feature>
<evidence type="ECO:0000313" key="4">
    <source>
        <dbReference type="Proteomes" id="UP000184510"/>
    </source>
</evidence>
<dbReference type="EMBL" id="FQYR01000004">
    <property type="protein sequence ID" value="SHJ66478.1"/>
    <property type="molecule type" value="Genomic_DNA"/>
</dbReference>
<dbReference type="Gene3D" id="3.30.1360.200">
    <property type="match status" value="1"/>
</dbReference>
<evidence type="ECO:0000259" key="2">
    <source>
        <dbReference type="Pfam" id="PF22599"/>
    </source>
</evidence>
<keyword evidence="4" id="KW-1185">Reference proteome</keyword>
<gene>
    <name evidence="3" type="ORF">SAMN02745181_2299</name>
</gene>
<dbReference type="InParanoid" id="A0A1M6L5I3"/>
<accession>A0A1M6L5I3</accession>
<dbReference type="Proteomes" id="UP000184510">
    <property type="component" value="Unassembled WGS sequence"/>
</dbReference>
<evidence type="ECO:0000256" key="1">
    <source>
        <dbReference type="SAM" id="SignalP"/>
    </source>
</evidence>
<dbReference type="AlphaFoldDB" id="A0A1M6L5I3"/>
<name>A0A1M6L5I3_9BACT</name>
<organism evidence="3 4">
    <name type="scientific">Rubritalea squalenifaciens DSM 18772</name>
    <dbReference type="NCBI Taxonomy" id="1123071"/>
    <lineage>
        <taxon>Bacteria</taxon>
        <taxon>Pseudomonadati</taxon>
        <taxon>Verrucomicrobiota</taxon>
        <taxon>Verrucomicrobiia</taxon>
        <taxon>Verrucomicrobiales</taxon>
        <taxon>Rubritaleaceae</taxon>
        <taxon>Rubritalea</taxon>
    </lineage>
</organism>
<dbReference type="Pfam" id="PF22599">
    <property type="entry name" value="SecDF_P1_head"/>
    <property type="match status" value="1"/>
</dbReference>
<dbReference type="STRING" id="1123071.SAMN02745181_2299"/>
<reference evidence="3 4" key="1">
    <citation type="submission" date="2016-11" db="EMBL/GenBank/DDBJ databases">
        <authorList>
            <person name="Jaros S."/>
            <person name="Januszkiewicz K."/>
            <person name="Wedrychowicz H."/>
        </authorList>
    </citation>
    <scope>NUCLEOTIDE SEQUENCE [LARGE SCALE GENOMIC DNA]</scope>
    <source>
        <strain evidence="3 4">DSM 18772</strain>
    </source>
</reference>
<proteinExistence type="predicted"/>
<protein>
    <recommendedName>
        <fullName evidence="2">SecDF P1 head subdomain domain-containing protein</fullName>
    </recommendedName>
</protein>